<name>A0A0C9ZGF0_9AGAM</name>
<sequence length="81" mass="9342">MPMVEFAINSSISSSTGFAPFELNYGYMPENNCDSGAYTQCSLRKYEQNNDILFPRRDAHMFYDVGMTDEEEWLVDEITAH</sequence>
<accession>A0A0C9ZGF0</accession>
<proteinExistence type="predicted"/>
<gene>
    <name evidence="1" type="ORF">PISMIDRAFT_12178</name>
</gene>
<organism evidence="1 2">
    <name type="scientific">Pisolithus microcarpus 441</name>
    <dbReference type="NCBI Taxonomy" id="765257"/>
    <lineage>
        <taxon>Eukaryota</taxon>
        <taxon>Fungi</taxon>
        <taxon>Dikarya</taxon>
        <taxon>Basidiomycota</taxon>
        <taxon>Agaricomycotina</taxon>
        <taxon>Agaricomycetes</taxon>
        <taxon>Agaricomycetidae</taxon>
        <taxon>Boletales</taxon>
        <taxon>Sclerodermatineae</taxon>
        <taxon>Pisolithaceae</taxon>
        <taxon>Pisolithus</taxon>
    </lineage>
</organism>
<dbReference type="EMBL" id="KN833750">
    <property type="protein sequence ID" value="KIK21552.1"/>
    <property type="molecule type" value="Genomic_DNA"/>
</dbReference>
<dbReference type="Proteomes" id="UP000054018">
    <property type="component" value="Unassembled WGS sequence"/>
</dbReference>
<evidence type="ECO:0000313" key="1">
    <source>
        <dbReference type="EMBL" id="KIK21552.1"/>
    </source>
</evidence>
<dbReference type="OrthoDB" id="3227343at2759"/>
<dbReference type="HOGENOM" id="CLU_2574794_0_0_1"/>
<reference evidence="1 2" key="1">
    <citation type="submission" date="2014-04" db="EMBL/GenBank/DDBJ databases">
        <authorList>
            <consortium name="DOE Joint Genome Institute"/>
            <person name="Kuo A."/>
            <person name="Kohler A."/>
            <person name="Costa M.D."/>
            <person name="Nagy L.G."/>
            <person name="Floudas D."/>
            <person name="Copeland A."/>
            <person name="Barry K.W."/>
            <person name="Cichocki N."/>
            <person name="Veneault-Fourrey C."/>
            <person name="LaButti K."/>
            <person name="Lindquist E.A."/>
            <person name="Lipzen A."/>
            <person name="Lundell T."/>
            <person name="Morin E."/>
            <person name="Murat C."/>
            <person name="Sun H."/>
            <person name="Tunlid A."/>
            <person name="Henrissat B."/>
            <person name="Grigoriev I.V."/>
            <person name="Hibbett D.S."/>
            <person name="Martin F."/>
            <person name="Nordberg H.P."/>
            <person name="Cantor M.N."/>
            <person name="Hua S.X."/>
        </authorList>
    </citation>
    <scope>NUCLEOTIDE SEQUENCE [LARGE SCALE GENOMIC DNA]</scope>
    <source>
        <strain evidence="1 2">441</strain>
    </source>
</reference>
<protein>
    <submittedName>
        <fullName evidence="1">Uncharacterized protein</fullName>
    </submittedName>
</protein>
<keyword evidence="2" id="KW-1185">Reference proteome</keyword>
<dbReference type="AlphaFoldDB" id="A0A0C9ZGF0"/>
<reference evidence="2" key="2">
    <citation type="submission" date="2015-01" db="EMBL/GenBank/DDBJ databases">
        <title>Evolutionary Origins and Diversification of the Mycorrhizal Mutualists.</title>
        <authorList>
            <consortium name="DOE Joint Genome Institute"/>
            <consortium name="Mycorrhizal Genomics Consortium"/>
            <person name="Kohler A."/>
            <person name="Kuo A."/>
            <person name="Nagy L.G."/>
            <person name="Floudas D."/>
            <person name="Copeland A."/>
            <person name="Barry K.W."/>
            <person name="Cichocki N."/>
            <person name="Veneault-Fourrey C."/>
            <person name="LaButti K."/>
            <person name="Lindquist E.A."/>
            <person name="Lipzen A."/>
            <person name="Lundell T."/>
            <person name="Morin E."/>
            <person name="Murat C."/>
            <person name="Riley R."/>
            <person name="Ohm R."/>
            <person name="Sun H."/>
            <person name="Tunlid A."/>
            <person name="Henrissat B."/>
            <person name="Grigoriev I.V."/>
            <person name="Hibbett D.S."/>
            <person name="Martin F."/>
        </authorList>
    </citation>
    <scope>NUCLEOTIDE SEQUENCE [LARGE SCALE GENOMIC DNA]</scope>
    <source>
        <strain evidence="2">441</strain>
    </source>
</reference>
<evidence type="ECO:0000313" key="2">
    <source>
        <dbReference type="Proteomes" id="UP000054018"/>
    </source>
</evidence>